<evidence type="ECO:0000256" key="1">
    <source>
        <dbReference type="ARBA" id="ARBA00004123"/>
    </source>
</evidence>
<accession>A0AAP0EPL1</accession>
<evidence type="ECO:0000256" key="2">
    <source>
        <dbReference type="ARBA" id="ARBA00006357"/>
    </source>
</evidence>
<dbReference type="InterPro" id="IPR036397">
    <property type="entry name" value="RNaseH_sf"/>
</dbReference>
<keyword evidence="11" id="KW-1185">Reference proteome</keyword>
<keyword evidence="6" id="KW-0539">Nucleus</keyword>
<gene>
    <name evidence="10" type="ORF">Sjap_022827</name>
</gene>
<comment type="similarity">
    <text evidence="2">Belongs to the REXO1/REXO3 family.</text>
</comment>
<dbReference type="CDD" id="cd00590">
    <property type="entry name" value="RRM_SF"/>
    <property type="match status" value="1"/>
</dbReference>
<dbReference type="AlphaFoldDB" id="A0AAP0EPL1"/>
<dbReference type="FunFam" id="3.30.420.10:FF:000080">
    <property type="entry name" value="Small RNA degrading nuclease 3"/>
    <property type="match status" value="1"/>
</dbReference>
<feature type="domain" description="Exonuclease" evidence="9">
    <location>
        <begin position="142"/>
        <end position="303"/>
    </location>
</feature>
<evidence type="ECO:0000256" key="6">
    <source>
        <dbReference type="ARBA" id="ARBA00023242"/>
    </source>
</evidence>
<dbReference type="EMBL" id="JBBNAE010000009">
    <property type="protein sequence ID" value="KAK9097330.1"/>
    <property type="molecule type" value="Genomic_DNA"/>
</dbReference>
<feature type="coiled-coil region" evidence="8">
    <location>
        <begin position="441"/>
        <end position="475"/>
    </location>
</feature>
<dbReference type="GO" id="GO:0005634">
    <property type="term" value="C:nucleus"/>
    <property type="evidence" value="ECO:0007669"/>
    <property type="project" value="UniProtKB-SubCell"/>
</dbReference>
<evidence type="ECO:0000313" key="10">
    <source>
        <dbReference type="EMBL" id="KAK9097330.1"/>
    </source>
</evidence>
<evidence type="ECO:0000256" key="7">
    <source>
        <dbReference type="ARBA" id="ARBA00053817"/>
    </source>
</evidence>
<comment type="caution">
    <text evidence="10">The sequence shown here is derived from an EMBL/GenBank/DDBJ whole genome shotgun (WGS) entry which is preliminary data.</text>
</comment>
<keyword evidence="3" id="KW-0540">Nuclease</keyword>
<keyword evidence="4" id="KW-0378">Hydrolase</keyword>
<dbReference type="CDD" id="cd06145">
    <property type="entry name" value="REX1_like"/>
    <property type="match status" value="1"/>
</dbReference>
<dbReference type="GO" id="GO:0003676">
    <property type="term" value="F:nucleic acid binding"/>
    <property type="evidence" value="ECO:0007669"/>
    <property type="project" value="InterPro"/>
</dbReference>
<evidence type="ECO:0000259" key="9">
    <source>
        <dbReference type="SMART" id="SM00479"/>
    </source>
</evidence>
<dbReference type="Gene3D" id="3.30.420.10">
    <property type="entry name" value="Ribonuclease H-like superfamily/Ribonuclease H"/>
    <property type="match status" value="1"/>
</dbReference>
<evidence type="ECO:0000313" key="11">
    <source>
        <dbReference type="Proteomes" id="UP001417504"/>
    </source>
</evidence>
<evidence type="ECO:0000256" key="8">
    <source>
        <dbReference type="SAM" id="Coils"/>
    </source>
</evidence>
<sequence length="485" mass="54945">MEKLIAAEKEALVDIVKMAQKRKMEGEKGYWKDFLKIYDRKLGISISDPARRSSDDLVAFIKTFSKEEDLNLFEKVLRCHSNRKAVKQMVQSSADLESPEQKLVRLTLEHPEYPGCYSFPSFEKDWVVTKLRKISKVIKSNTMFAVDCEMVLCENGTEAVVKVSLVDHKLEVKLDELVNPNMPIADYRTEITGICAKDLKGVTCSLLDVQKSMKHHLSHGAILVGHSLNNDLQALKLDHARVIDTCFIFNSVCGPTRRRPSLNDLCKAVLGYEVRKEGTPHNCVDDARAAMKLVLAKLKNGYENGINMPSKDVLETEGAKLLIHRIPKEASSEELQKIFPEFSLEIQPKQKRKHYSCILVFKDQEEADKAFDSVDWPEEKDSFGLPQKKVSITFSSMEEPVIVCVRKMSPNDVSTSKKRPSPADILAEEPKKLKIDDASSSDIHVKEIESLKLEIKKLNQELQHRDEELVSLQKIVAALTRKQGL</sequence>
<comment type="function">
    <text evidence="7">3'-5' exonuclease degrading single-stranded small RNAs.</text>
</comment>
<dbReference type="SMART" id="SM00479">
    <property type="entry name" value="EXOIII"/>
    <property type="match status" value="1"/>
</dbReference>
<dbReference type="GO" id="GO:0004527">
    <property type="term" value="F:exonuclease activity"/>
    <property type="evidence" value="ECO:0007669"/>
    <property type="project" value="UniProtKB-KW"/>
</dbReference>
<keyword evidence="8" id="KW-0175">Coiled coil</keyword>
<dbReference type="SUPFAM" id="SSF53098">
    <property type="entry name" value="Ribonuclease H-like"/>
    <property type="match status" value="1"/>
</dbReference>
<keyword evidence="5" id="KW-0269">Exonuclease</keyword>
<evidence type="ECO:0000256" key="3">
    <source>
        <dbReference type="ARBA" id="ARBA00022722"/>
    </source>
</evidence>
<dbReference type="InterPro" id="IPR035979">
    <property type="entry name" value="RBD_domain_sf"/>
</dbReference>
<proteinExistence type="inferred from homology"/>
<evidence type="ECO:0000256" key="4">
    <source>
        <dbReference type="ARBA" id="ARBA00022801"/>
    </source>
</evidence>
<name>A0AAP0EPL1_9MAGN</name>
<reference evidence="10 11" key="1">
    <citation type="submission" date="2024-01" db="EMBL/GenBank/DDBJ databases">
        <title>Genome assemblies of Stephania.</title>
        <authorList>
            <person name="Yang L."/>
        </authorList>
    </citation>
    <scope>NUCLEOTIDE SEQUENCE [LARGE SCALE GENOMIC DNA]</scope>
    <source>
        <strain evidence="10">QJT</strain>
        <tissue evidence="10">Leaf</tissue>
    </source>
</reference>
<dbReference type="Proteomes" id="UP001417504">
    <property type="component" value="Unassembled WGS sequence"/>
</dbReference>
<dbReference type="Pfam" id="PF00929">
    <property type="entry name" value="RNase_T"/>
    <property type="match status" value="1"/>
</dbReference>
<dbReference type="PANTHER" id="PTHR12801:SF115">
    <property type="entry name" value="FI18136P1-RELATED"/>
    <property type="match status" value="1"/>
</dbReference>
<evidence type="ECO:0000256" key="5">
    <source>
        <dbReference type="ARBA" id="ARBA00022839"/>
    </source>
</evidence>
<dbReference type="SUPFAM" id="SSF54928">
    <property type="entry name" value="RNA-binding domain, RBD"/>
    <property type="match status" value="1"/>
</dbReference>
<dbReference type="PANTHER" id="PTHR12801">
    <property type="entry name" value="RNA EXONUCLEASE REXO1 / RECO3 FAMILY MEMBER-RELATED"/>
    <property type="match status" value="1"/>
</dbReference>
<organism evidence="10 11">
    <name type="scientific">Stephania japonica</name>
    <dbReference type="NCBI Taxonomy" id="461633"/>
    <lineage>
        <taxon>Eukaryota</taxon>
        <taxon>Viridiplantae</taxon>
        <taxon>Streptophyta</taxon>
        <taxon>Embryophyta</taxon>
        <taxon>Tracheophyta</taxon>
        <taxon>Spermatophyta</taxon>
        <taxon>Magnoliopsida</taxon>
        <taxon>Ranunculales</taxon>
        <taxon>Menispermaceae</taxon>
        <taxon>Menispermoideae</taxon>
        <taxon>Cissampelideae</taxon>
        <taxon>Stephania</taxon>
    </lineage>
</organism>
<dbReference type="InterPro" id="IPR012337">
    <property type="entry name" value="RNaseH-like_sf"/>
</dbReference>
<dbReference type="InterPro" id="IPR047021">
    <property type="entry name" value="REXO1/3/4-like"/>
</dbReference>
<protein>
    <recommendedName>
        <fullName evidence="9">Exonuclease domain-containing protein</fullName>
    </recommendedName>
</protein>
<dbReference type="InterPro" id="IPR034922">
    <property type="entry name" value="REX1-like_exo"/>
</dbReference>
<comment type="subcellular location">
    <subcellularLocation>
        <location evidence="1">Nucleus</location>
    </subcellularLocation>
</comment>
<dbReference type="InterPro" id="IPR013520">
    <property type="entry name" value="Ribonucl_H"/>
</dbReference>